<sequence>MTTFILKGRWSGEPHDEHRRFEGHVEQTGVLNLHPGDPVVVTFVQGKPTLEGQASSQRGHYKLEGMPTAFFVLTSFTRKDGVMGHEAEWDDPAQVWGGEVFSSQ</sequence>
<name>K9ZZG4_DEIPD</name>
<dbReference type="OrthoDB" id="72422at2"/>
<accession>K9ZZG4</accession>
<evidence type="ECO:0000313" key="1">
    <source>
        <dbReference type="EMBL" id="AFZ67038.1"/>
    </source>
</evidence>
<dbReference type="PATRIC" id="fig|937777.3.peg.1501"/>
<reference evidence="2" key="1">
    <citation type="submission" date="2012-03" db="EMBL/GenBank/DDBJ databases">
        <title>Complete sequence of chromosome of Deinococcus peraridilitoris DSM 19664.</title>
        <authorList>
            <person name="Lucas S."/>
            <person name="Copeland A."/>
            <person name="Lapidus A."/>
            <person name="Glavina del Rio T."/>
            <person name="Dalin E."/>
            <person name="Tice H."/>
            <person name="Bruce D."/>
            <person name="Goodwin L."/>
            <person name="Pitluck S."/>
            <person name="Peters L."/>
            <person name="Mikhailova N."/>
            <person name="Lu M."/>
            <person name="Kyrpides N."/>
            <person name="Mavromatis K."/>
            <person name="Ivanova N."/>
            <person name="Brettin T."/>
            <person name="Detter J.C."/>
            <person name="Han C."/>
            <person name="Larimer F."/>
            <person name="Land M."/>
            <person name="Hauser L."/>
            <person name="Markowitz V."/>
            <person name="Cheng J.-F."/>
            <person name="Hugenholtz P."/>
            <person name="Woyke T."/>
            <person name="Wu D."/>
            <person name="Pukall R."/>
            <person name="Steenblock K."/>
            <person name="Brambilla E."/>
            <person name="Klenk H.-P."/>
            <person name="Eisen J.A."/>
        </authorList>
    </citation>
    <scope>NUCLEOTIDE SEQUENCE [LARGE SCALE GENOMIC DNA]</scope>
    <source>
        <strain evidence="2">DSM 19664 / LMG 22246 / CIP 109416 / KR-200</strain>
    </source>
</reference>
<keyword evidence="2" id="KW-1185">Reference proteome</keyword>
<dbReference type="RefSeq" id="WP_015235346.1">
    <property type="nucleotide sequence ID" value="NC_019793.1"/>
</dbReference>
<organism evidence="1 2">
    <name type="scientific">Deinococcus peraridilitoris (strain DSM 19664 / LMG 22246 / CIP 109416 / KR-200)</name>
    <dbReference type="NCBI Taxonomy" id="937777"/>
    <lineage>
        <taxon>Bacteria</taxon>
        <taxon>Thermotogati</taxon>
        <taxon>Deinococcota</taxon>
        <taxon>Deinococci</taxon>
        <taxon>Deinococcales</taxon>
        <taxon>Deinococcaceae</taxon>
        <taxon>Deinococcus</taxon>
    </lineage>
</organism>
<dbReference type="Proteomes" id="UP000010467">
    <property type="component" value="Chromosome"/>
</dbReference>
<gene>
    <name evidence="1" type="ordered locus">Deipe_1497</name>
</gene>
<dbReference type="EMBL" id="CP003382">
    <property type="protein sequence ID" value="AFZ67038.1"/>
    <property type="molecule type" value="Genomic_DNA"/>
</dbReference>
<dbReference type="AlphaFoldDB" id="K9ZZG4"/>
<dbReference type="KEGG" id="dpd:Deipe_1497"/>
<evidence type="ECO:0000313" key="2">
    <source>
        <dbReference type="Proteomes" id="UP000010467"/>
    </source>
</evidence>
<proteinExistence type="predicted"/>
<protein>
    <submittedName>
        <fullName evidence="1">Uncharacterized protein</fullName>
    </submittedName>
</protein>
<dbReference type="HOGENOM" id="CLU_2245527_0_0_0"/>